<dbReference type="InterPro" id="IPR043129">
    <property type="entry name" value="ATPase_NBD"/>
</dbReference>
<evidence type="ECO:0000256" key="1">
    <source>
        <dbReference type="ARBA" id="ARBA00004123"/>
    </source>
</evidence>
<dbReference type="InterPro" id="IPR013126">
    <property type="entry name" value="Hsp_70_fam"/>
</dbReference>
<dbReference type="FunFam" id="2.60.34.10:FF:000031">
    <property type="entry name" value="Heat shock 70 kDa protein 14"/>
    <property type="match status" value="1"/>
</dbReference>
<keyword evidence="8" id="KW-0143">Chaperone</keyword>
<accession>A0A9D4X5D0</accession>
<gene>
    <name evidence="13" type="ORF">KIW84_058227</name>
</gene>
<dbReference type="Gramene" id="Psat5g299000.1">
    <property type="protein sequence ID" value="Psat5g299000.1.cds"/>
    <property type="gene ID" value="Psat5g299000"/>
</dbReference>
<keyword evidence="6" id="KW-0067">ATP-binding</keyword>
<dbReference type="Gene3D" id="1.20.1270.10">
    <property type="match status" value="1"/>
</dbReference>
<dbReference type="FunFam" id="1.20.1270.10:FF:000002">
    <property type="entry name" value="Heat shock 70 kDa protein 4"/>
    <property type="match status" value="1"/>
</dbReference>
<dbReference type="GO" id="GO:0005634">
    <property type="term" value="C:nucleus"/>
    <property type="evidence" value="ECO:0007669"/>
    <property type="project" value="UniProtKB-SubCell"/>
</dbReference>
<sequence length="865" mass="95383">MSVVGFDFGNESCIVAVARQRGIDVVLNDESKRETPAIVCFGDKQRFIGTAGAASTMMNPKNSISQMKRLIGKKFADPEVQSDLKSLPFAVTEGPDGYPLIHVRYLGEARAYTATQVFAMMLSNLKEIAQKNLNAAVVDCCIGIPIYFTDLQRRAVLDAATIAGLHPLHLIHETTATALAYGIYKTDLPENDQLNVAFVDVGHASMQVCIAGFKKGQLKVLSHSYDRSLGGRDFDEALFHHFAAKFKEEYKIDVYQNARASLRLRTACEKLKKVLSANPEAPLNIECLMEEKDVRGHIKRDDFEQLSLPILERVKGPLEKALAEAGLTVENIHMVEVVGSGSRVPAINKILTEFFKKEPRRTMNASECVARGAALQCAILSPTFKVREFQVNESFPFSISLSWKGSGSDAQDSAPDNKQSTLVFPKGNSIPSVKVLTFFRTETFSVDVQCHDQSDTQGPTKISTYTIGPFKTENGEKGKIKVKVRLNLHGIVTVDSATLFEEEEIEVPVTKESAEENAKMETDEASADAAALPPSSNDSDVNMQDAKAAADTNGAVNGVPETGDKPVQMDTDAKVEAPKKKVKKSNIPLAVVVYGAMSAVDVQKAVEKEFEMALQDRVMEDTKDKKNAVEAYVYDMRNKLNDKYHEFVQASESGEFLAKLQEVEDWLYEDGEDETKGVYVAKLEELKKQGDPIEERYKEHTDRDAVIEQLVYCINSYREVAMSNDPKYDHIDINEKQKVLNECGEAENWLREKKQQQSLLPKYATPVLLSADIRKKAEAVDRSCKPIMTKPKPAKPASPATPATPETPATPPPQDSEQQQQPEQQPQEDANVHSNGNAEDNGNQVPAASGGEPMETDKPENPGSA</sequence>
<feature type="region of interest" description="Disordered" evidence="12">
    <location>
        <begin position="507"/>
        <end position="542"/>
    </location>
</feature>
<proteinExistence type="inferred from homology"/>
<dbReference type="Gene3D" id="3.30.30.30">
    <property type="match status" value="1"/>
</dbReference>
<dbReference type="PANTHER" id="PTHR45639:SF4">
    <property type="entry name" value="HSC70CB, ISOFORM G"/>
    <property type="match status" value="1"/>
</dbReference>
<dbReference type="GO" id="GO:0005829">
    <property type="term" value="C:cytosol"/>
    <property type="evidence" value="ECO:0007669"/>
    <property type="project" value="TreeGrafter"/>
</dbReference>
<dbReference type="Gene3D" id="3.90.640.10">
    <property type="entry name" value="Actin, Chain A, domain 4"/>
    <property type="match status" value="1"/>
</dbReference>
<keyword evidence="4" id="KW-0597">Phosphoprotein</keyword>
<feature type="compositionally biased region" description="Low complexity" evidence="12">
    <location>
        <begin position="789"/>
        <end position="807"/>
    </location>
</feature>
<dbReference type="Proteomes" id="UP001058974">
    <property type="component" value="Chromosome 5"/>
</dbReference>
<evidence type="ECO:0000256" key="6">
    <source>
        <dbReference type="ARBA" id="ARBA00022840"/>
    </source>
</evidence>
<keyword evidence="3" id="KW-0963">Cytoplasm</keyword>
<feature type="compositionally biased region" description="Basic and acidic residues" evidence="12">
    <location>
        <begin position="855"/>
        <end position="865"/>
    </location>
</feature>
<evidence type="ECO:0000256" key="4">
    <source>
        <dbReference type="ARBA" id="ARBA00022553"/>
    </source>
</evidence>
<evidence type="ECO:0000256" key="5">
    <source>
        <dbReference type="ARBA" id="ARBA00022741"/>
    </source>
</evidence>
<dbReference type="Gramene" id="Psat05G0822700-T1">
    <property type="protein sequence ID" value="KAI5414003.1"/>
    <property type="gene ID" value="KIW84_058227"/>
</dbReference>
<dbReference type="Gene3D" id="2.60.34.10">
    <property type="entry name" value="Substrate Binding Domain Of DNAk, Chain A, domain 1"/>
    <property type="match status" value="1"/>
</dbReference>
<dbReference type="CDD" id="cd24095">
    <property type="entry name" value="ASKHA_NBD_HSP70_AtHsp70-14-like"/>
    <property type="match status" value="1"/>
</dbReference>
<comment type="similarity">
    <text evidence="11">Belongs to the heat shock protein 70 (TC 1.A.33) family. HSP110/SSE subfamily.</text>
</comment>
<dbReference type="FunFam" id="3.90.640.10:FF:000004">
    <property type="entry name" value="Heat shock 70 kDa protein 4"/>
    <property type="match status" value="1"/>
</dbReference>
<dbReference type="SUPFAM" id="SSF100934">
    <property type="entry name" value="Heat shock protein 70kD (HSP70), C-terminal subdomain"/>
    <property type="match status" value="2"/>
</dbReference>
<keyword evidence="9" id="KW-0539">Nucleus</keyword>
<comment type="function">
    <text evidence="10">In cooperation with other chaperones, Hsp70s are key components that facilitate folding of de novo synthesized proteins, assist translocation of precursor proteins into organelles, and are responsible for degradation of damaged protein under stress conditions.</text>
</comment>
<dbReference type="OrthoDB" id="434160at2759"/>
<reference evidence="13 14" key="1">
    <citation type="journal article" date="2022" name="Nat. Genet.">
        <title>Improved pea reference genome and pan-genome highlight genomic features and evolutionary characteristics.</title>
        <authorList>
            <person name="Yang T."/>
            <person name="Liu R."/>
            <person name="Luo Y."/>
            <person name="Hu S."/>
            <person name="Wang D."/>
            <person name="Wang C."/>
            <person name="Pandey M.K."/>
            <person name="Ge S."/>
            <person name="Xu Q."/>
            <person name="Li N."/>
            <person name="Li G."/>
            <person name="Huang Y."/>
            <person name="Saxena R.K."/>
            <person name="Ji Y."/>
            <person name="Li M."/>
            <person name="Yan X."/>
            <person name="He Y."/>
            <person name="Liu Y."/>
            <person name="Wang X."/>
            <person name="Xiang C."/>
            <person name="Varshney R.K."/>
            <person name="Ding H."/>
            <person name="Gao S."/>
            <person name="Zong X."/>
        </authorList>
    </citation>
    <scope>NUCLEOTIDE SEQUENCE [LARGE SCALE GENOMIC DNA]</scope>
    <source>
        <strain evidence="13 14">cv. Zhongwan 6</strain>
    </source>
</reference>
<evidence type="ECO:0000256" key="12">
    <source>
        <dbReference type="SAM" id="MobiDB-lite"/>
    </source>
</evidence>
<feature type="compositionally biased region" description="Low complexity" evidence="12">
    <location>
        <begin position="815"/>
        <end position="829"/>
    </location>
</feature>
<dbReference type="GO" id="GO:0140662">
    <property type="term" value="F:ATP-dependent protein folding chaperone"/>
    <property type="evidence" value="ECO:0007669"/>
    <property type="project" value="InterPro"/>
</dbReference>
<keyword evidence="7" id="KW-0346">Stress response</keyword>
<dbReference type="PANTHER" id="PTHR45639">
    <property type="entry name" value="HSC70CB, ISOFORM G-RELATED"/>
    <property type="match status" value="1"/>
</dbReference>
<dbReference type="InterPro" id="IPR029048">
    <property type="entry name" value="HSP70_C_sf"/>
</dbReference>
<protein>
    <recommendedName>
        <fullName evidence="15">Heat shock 70 kDa protein 14</fullName>
    </recommendedName>
</protein>
<evidence type="ECO:0000256" key="11">
    <source>
        <dbReference type="ARBA" id="ARBA00061090"/>
    </source>
</evidence>
<dbReference type="Gramene" id="PSAT_LOCUS19220_t1">
    <property type="protein sequence ID" value="CAL5199869.1"/>
    <property type="gene ID" value="PSAT_LOCUS19220"/>
</dbReference>
<evidence type="ECO:0000313" key="14">
    <source>
        <dbReference type="Proteomes" id="UP001058974"/>
    </source>
</evidence>
<comment type="caution">
    <text evidence="13">The sequence shown here is derived from an EMBL/GenBank/DDBJ whole genome shotgun (WGS) entry which is preliminary data.</text>
</comment>
<dbReference type="FunFam" id="3.30.420.40:FF:000171">
    <property type="entry name" value="Heat shock 70 kDa protein 4"/>
    <property type="match status" value="2"/>
</dbReference>
<evidence type="ECO:0000256" key="3">
    <source>
        <dbReference type="ARBA" id="ARBA00022490"/>
    </source>
</evidence>
<name>A0A9D4X5D0_PEA</name>
<dbReference type="InterPro" id="IPR029047">
    <property type="entry name" value="HSP70_peptide-bd_sf"/>
</dbReference>
<feature type="compositionally biased region" description="Basic and acidic residues" evidence="12">
    <location>
        <begin position="512"/>
        <end position="522"/>
    </location>
</feature>
<comment type="subcellular location">
    <subcellularLocation>
        <location evidence="2">Cytoplasm</location>
    </subcellularLocation>
    <subcellularLocation>
        <location evidence="1">Nucleus</location>
    </subcellularLocation>
</comment>
<dbReference type="PRINTS" id="PR00301">
    <property type="entry name" value="HEATSHOCK70"/>
</dbReference>
<dbReference type="FunFam" id="3.30.30.30:FF:000002">
    <property type="entry name" value="Heat shock 70 kDa protein 4"/>
    <property type="match status" value="1"/>
</dbReference>
<evidence type="ECO:0008006" key="15">
    <source>
        <dbReference type="Google" id="ProtNLM"/>
    </source>
</evidence>
<dbReference type="GO" id="GO:0005524">
    <property type="term" value="F:ATP binding"/>
    <property type="evidence" value="ECO:0007669"/>
    <property type="project" value="UniProtKB-KW"/>
</dbReference>
<evidence type="ECO:0000256" key="2">
    <source>
        <dbReference type="ARBA" id="ARBA00004496"/>
    </source>
</evidence>
<keyword evidence="14" id="KW-1185">Reference proteome</keyword>
<feature type="region of interest" description="Disordered" evidence="12">
    <location>
        <begin position="782"/>
        <end position="865"/>
    </location>
</feature>
<evidence type="ECO:0000256" key="8">
    <source>
        <dbReference type="ARBA" id="ARBA00023186"/>
    </source>
</evidence>
<dbReference type="Gene3D" id="3.30.420.40">
    <property type="match status" value="2"/>
</dbReference>
<feature type="compositionally biased region" description="Polar residues" evidence="12">
    <location>
        <begin position="832"/>
        <end position="846"/>
    </location>
</feature>
<dbReference type="Pfam" id="PF00012">
    <property type="entry name" value="HSP70"/>
    <property type="match status" value="1"/>
</dbReference>
<dbReference type="EMBL" id="JAMSHJ010000005">
    <property type="protein sequence ID" value="KAI5414003.1"/>
    <property type="molecule type" value="Genomic_DNA"/>
</dbReference>
<dbReference type="SUPFAM" id="SSF100920">
    <property type="entry name" value="Heat shock protein 70kD (HSP70), peptide-binding domain"/>
    <property type="match status" value="1"/>
</dbReference>
<dbReference type="SUPFAM" id="SSF53067">
    <property type="entry name" value="Actin-like ATPase domain"/>
    <property type="match status" value="2"/>
</dbReference>
<feature type="compositionally biased region" description="Low complexity" evidence="12">
    <location>
        <begin position="527"/>
        <end position="540"/>
    </location>
</feature>
<evidence type="ECO:0000313" key="13">
    <source>
        <dbReference type="EMBL" id="KAI5414003.1"/>
    </source>
</evidence>
<keyword evidence="5" id="KW-0547">Nucleotide-binding</keyword>
<dbReference type="AlphaFoldDB" id="A0A9D4X5D0"/>
<evidence type="ECO:0000256" key="7">
    <source>
        <dbReference type="ARBA" id="ARBA00023016"/>
    </source>
</evidence>
<organism evidence="13 14">
    <name type="scientific">Pisum sativum</name>
    <name type="common">Garden pea</name>
    <name type="synonym">Lathyrus oleraceus</name>
    <dbReference type="NCBI Taxonomy" id="3888"/>
    <lineage>
        <taxon>Eukaryota</taxon>
        <taxon>Viridiplantae</taxon>
        <taxon>Streptophyta</taxon>
        <taxon>Embryophyta</taxon>
        <taxon>Tracheophyta</taxon>
        <taxon>Spermatophyta</taxon>
        <taxon>Magnoliopsida</taxon>
        <taxon>eudicotyledons</taxon>
        <taxon>Gunneridae</taxon>
        <taxon>Pentapetalae</taxon>
        <taxon>rosids</taxon>
        <taxon>fabids</taxon>
        <taxon>Fabales</taxon>
        <taxon>Fabaceae</taxon>
        <taxon>Papilionoideae</taxon>
        <taxon>50 kb inversion clade</taxon>
        <taxon>NPAAA clade</taxon>
        <taxon>Hologalegina</taxon>
        <taxon>IRL clade</taxon>
        <taxon>Fabeae</taxon>
        <taxon>Lathyrus</taxon>
    </lineage>
</organism>
<evidence type="ECO:0000256" key="10">
    <source>
        <dbReference type="ARBA" id="ARBA00055614"/>
    </source>
</evidence>
<evidence type="ECO:0000256" key="9">
    <source>
        <dbReference type="ARBA" id="ARBA00023242"/>
    </source>
</evidence>